<dbReference type="InterPro" id="IPR056798">
    <property type="entry name" value="ADH_Fe_C"/>
</dbReference>
<dbReference type="PANTHER" id="PTHR11496:SF102">
    <property type="entry name" value="ALCOHOL DEHYDROGENASE 4"/>
    <property type="match status" value="1"/>
</dbReference>
<evidence type="ECO:0000259" key="6">
    <source>
        <dbReference type="Pfam" id="PF25137"/>
    </source>
</evidence>
<evidence type="ECO:0000256" key="4">
    <source>
        <dbReference type="ARBA" id="ARBA00049243"/>
    </source>
</evidence>
<comment type="catalytic activity">
    <reaction evidence="4">
        <text>a primary alcohol + NAD(+) = an aldehyde + NADH + H(+)</text>
        <dbReference type="Rhea" id="RHEA:10736"/>
        <dbReference type="ChEBI" id="CHEBI:15378"/>
        <dbReference type="ChEBI" id="CHEBI:15734"/>
        <dbReference type="ChEBI" id="CHEBI:17478"/>
        <dbReference type="ChEBI" id="CHEBI:57540"/>
        <dbReference type="ChEBI" id="CHEBI:57945"/>
        <dbReference type="EC" id="1.1.1.1"/>
    </reaction>
</comment>
<proteinExistence type="inferred from homology"/>
<dbReference type="CDD" id="cd08182">
    <property type="entry name" value="HEPD"/>
    <property type="match status" value="1"/>
</dbReference>
<evidence type="ECO:0000256" key="2">
    <source>
        <dbReference type="ARBA" id="ARBA00007358"/>
    </source>
</evidence>
<comment type="caution">
    <text evidence="7">The sequence shown here is derived from an EMBL/GenBank/DDBJ whole genome shotgun (WGS) entry which is preliminary data.</text>
</comment>
<evidence type="ECO:0000313" key="7">
    <source>
        <dbReference type="EMBL" id="MBB3974252.1"/>
    </source>
</evidence>
<gene>
    <name evidence="7" type="ORF">GGR24_002933</name>
</gene>
<dbReference type="Gene3D" id="1.20.1090.10">
    <property type="entry name" value="Dehydroquinate synthase-like - alpha domain"/>
    <property type="match status" value="1"/>
</dbReference>
<keyword evidence="8" id="KW-1185">Reference proteome</keyword>
<evidence type="ECO:0000256" key="3">
    <source>
        <dbReference type="ARBA" id="ARBA00023002"/>
    </source>
</evidence>
<dbReference type="InterPro" id="IPR001670">
    <property type="entry name" value="ADH_Fe/GldA"/>
</dbReference>
<dbReference type="PANTHER" id="PTHR11496">
    <property type="entry name" value="ALCOHOL DEHYDROGENASE"/>
    <property type="match status" value="1"/>
</dbReference>
<dbReference type="Gene3D" id="3.40.50.1970">
    <property type="match status" value="1"/>
</dbReference>
<dbReference type="GO" id="GO:0017000">
    <property type="term" value="P:antibiotic biosynthetic process"/>
    <property type="evidence" value="ECO:0007669"/>
    <property type="project" value="InterPro"/>
</dbReference>
<evidence type="ECO:0000313" key="8">
    <source>
        <dbReference type="Proteomes" id="UP000528964"/>
    </source>
</evidence>
<keyword evidence="3 7" id="KW-0560">Oxidoreductase</keyword>
<organism evidence="7 8">
    <name type="scientific">Hansschlegelia beijingensis</name>
    <dbReference type="NCBI Taxonomy" id="1133344"/>
    <lineage>
        <taxon>Bacteria</taxon>
        <taxon>Pseudomonadati</taxon>
        <taxon>Pseudomonadota</taxon>
        <taxon>Alphaproteobacteria</taxon>
        <taxon>Hyphomicrobiales</taxon>
        <taxon>Methylopilaceae</taxon>
        <taxon>Hansschlegelia</taxon>
    </lineage>
</organism>
<reference evidence="7 8" key="1">
    <citation type="submission" date="2020-08" db="EMBL/GenBank/DDBJ databases">
        <title>Genomic Encyclopedia of Type Strains, Phase IV (KMG-IV): sequencing the most valuable type-strain genomes for metagenomic binning, comparative biology and taxonomic classification.</title>
        <authorList>
            <person name="Goeker M."/>
        </authorList>
    </citation>
    <scope>NUCLEOTIDE SEQUENCE [LARGE SCALE GENOMIC DNA]</scope>
    <source>
        <strain evidence="7 8">DSM 25481</strain>
    </source>
</reference>
<dbReference type="SUPFAM" id="SSF56796">
    <property type="entry name" value="Dehydroquinate synthase-like"/>
    <property type="match status" value="1"/>
</dbReference>
<dbReference type="EC" id="1.1.1.1" evidence="7"/>
<evidence type="ECO:0000259" key="5">
    <source>
        <dbReference type="Pfam" id="PF00465"/>
    </source>
</evidence>
<dbReference type="GO" id="GO:0004022">
    <property type="term" value="F:alcohol dehydrogenase (NAD+) activity"/>
    <property type="evidence" value="ECO:0007669"/>
    <property type="project" value="UniProtKB-EC"/>
</dbReference>
<evidence type="ECO:0000256" key="1">
    <source>
        <dbReference type="ARBA" id="ARBA00001962"/>
    </source>
</evidence>
<comment type="similarity">
    <text evidence="2">Belongs to the iron-containing alcohol dehydrogenase family.</text>
</comment>
<dbReference type="FunFam" id="3.40.50.1970:FF:000003">
    <property type="entry name" value="Alcohol dehydrogenase, iron-containing"/>
    <property type="match status" value="1"/>
</dbReference>
<dbReference type="InterPro" id="IPR039697">
    <property type="entry name" value="Alcohol_dehydrogenase_Fe"/>
</dbReference>
<feature type="domain" description="Fe-containing alcohol dehydrogenase-like C-terminal" evidence="6">
    <location>
        <begin position="188"/>
        <end position="350"/>
    </location>
</feature>
<protein>
    <submittedName>
        <fullName evidence="7">Alcohol dehydrogenase</fullName>
        <ecNumber evidence="7">1.1.1.1</ecNumber>
    </submittedName>
</protein>
<comment type="cofactor">
    <cofactor evidence="1">
        <name>Fe cation</name>
        <dbReference type="ChEBI" id="CHEBI:24875"/>
    </cofactor>
</comment>
<dbReference type="RefSeq" id="WP_183396101.1">
    <property type="nucleotide sequence ID" value="NZ_JACIDR010000005.1"/>
</dbReference>
<dbReference type="EMBL" id="JACIDR010000005">
    <property type="protein sequence ID" value="MBB3974252.1"/>
    <property type="molecule type" value="Genomic_DNA"/>
</dbReference>
<dbReference type="GO" id="GO:0046872">
    <property type="term" value="F:metal ion binding"/>
    <property type="evidence" value="ECO:0007669"/>
    <property type="project" value="InterPro"/>
</dbReference>
<dbReference type="AlphaFoldDB" id="A0A7W6GGN0"/>
<sequence length="369" mass="38744">MSAAWGYANPVRVTFGEDAASAIREKVAGRSYCLLTYNDHPYFDEMVEAISRAAGAPAVVVRDVEPNPSFIGLSTACRSYGAAPTAPEVIVAFGGGSVIDTAKVLAAAGSDFGRVQAFLEGRAGAETLSATPIIAVPTTAGTGSEVTSWATVWDTEARKKYSLNRPNLYPEHAILDPKASLAAPRGLTMSTGLDALSHALESIWNVNANPVSANHAVFAATEILDALPKLLDRLDDVALRVRVAQASLFAGLSFSNTKTALAHSLSYYLTLNHGTVHGIACSFSLPAVMRSVIGRNAACDATLQRIFGHDLHVGADKLEAFLKALGVATRATDYGVTQNDWLAAIEDALKGERGLNFIGSRDAVLAAAA</sequence>
<accession>A0A7W6GGN0</accession>
<dbReference type="Pfam" id="PF00465">
    <property type="entry name" value="Fe-ADH"/>
    <property type="match status" value="1"/>
</dbReference>
<dbReference type="InterPro" id="IPR035873">
    <property type="entry name" value="PhpC"/>
</dbReference>
<dbReference type="Proteomes" id="UP000528964">
    <property type="component" value="Unassembled WGS sequence"/>
</dbReference>
<feature type="domain" description="Alcohol dehydrogenase iron-type/glycerol dehydrogenase GldA" evidence="5">
    <location>
        <begin position="10"/>
        <end position="177"/>
    </location>
</feature>
<name>A0A7W6GGN0_9HYPH</name>
<dbReference type="Pfam" id="PF25137">
    <property type="entry name" value="ADH_Fe_C"/>
    <property type="match status" value="1"/>
</dbReference>